<dbReference type="InterPro" id="IPR003494">
    <property type="entry name" value="SHS2_FtsA"/>
</dbReference>
<dbReference type="InterPro" id="IPR020823">
    <property type="entry name" value="Cell_div_FtsA"/>
</dbReference>
<keyword evidence="10" id="KW-1185">Reference proteome</keyword>
<dbReference type="AlphaFoldDB" id="A0A7W6RFB8"/>
<evidence type="ECO:0000256" key="5">
    <source>
        <dbReference type="HAMAP-Rule" id="MF_02033"/>
    </source>
</evidence>
<evidence type="ECO:0000313" key="9">
    <source>
        <dbReference type="EMBL" id="MBB4267504.1"/>
    </source>
</evidence>
<dbReference type="Proteomes" id="UP000554286">
    <property type="component" value="Unassembled WGS sequence"/>
</dbReference>
<comment type="caution">
    <text evidence="9">The sequence shown here is derived from an EMBL/GenBank/DDBJ whole genome shotgun (WGS) entry which is preliminary data.</text>
</comment>
<dbReference type="Gene3D" id="3.30.420.40">
    <property type="match status" value="2"/>
</dbReference>
<dbReference type="HAMAP" id="MF_02033">
    <property type="entry name" value="FtsA"/>
    <property type="match status" value="1"/>
</dbReference>
<protein>
    <recommendedName>
        <fullName evidence="5 6">Cell division protein FtsA</fullName>
    </recommendedName>
</protein>
<dbReference type="SUPFAM" id="SSF53067">
    <property type="entry name" value="Actin-like ATPase domain"/>
    <property type="match status" value="2"/>
</dbReference>
<evidence type="ECO:0000259" key="8">
    <source>
        <dbReference type="SMART" id="SM00842"/>
    </source>
</evidence>
<dbReference type="NCBIfam" id="TIGR01174">
    <property type="entry name" value="ftsA"/>
    <property type="match status" value="1"/>
</dbReference>
<name>A0A7W6RFB8_9PROT</name>
<dbReference type="Pfam" id="PF02491">
    <property type="entry name" value="SHS2_FTSA"/>
    <property type="match status" value="1"/>
</dbReference>
<evidence type="ECO:0000256" key="6">
    <source>
        <dbReference type="PIRNR" id="PIRNR003101"/>
    </source>
</evidence>
<dbReference type="PANTHER" id="PTHR32432">
    <property type="entry name" value="CELL DIVISION PROTEIN FTSA-RELATED"/>
    <property type="match status" value="1"/>
</dbReference>
<dbReference type="GO" id="GO:0009898">
    <property type="term" value="C:cytoplasmic side of plasma membrane"/>
    <property type="evidence" value="ECO:0007669"/>
    <property type="project" value="UniProtKB-UniRule"/>
</dbReference>
<organism evidence="9 10">
    <name type="scientific">Roseospira visakhapatnamensis</name>
    <dbReference type="NCBI Taxonomy" id="390880"/>
    <lineage>
        <taxon>Bacteria</taxon>
        <taxon>Pseudomonadati</taxon>
        <taxon>Pseudomonadota</taxon>
        <taxon>Alphaproteobacteria</taxon>
        <taxon>Rhodospirillales</taxon>
        <taxon>Rhodospirillaceae</taxon>
        <taxon>Roseospira</taxon>
    </lineage>
</organism>
<sequence>MLMLDRTDPPRVHDAPAPQPPPVLRRRGGLVAALDVGTTKVACFIARVDEDSGGLRVLGVGHHRSRGMRTGLVVNRDEVEAAIRQAVSAAEDMAGETIDGVVVAVSGGAPESQRIDAEMAVTGHQVRDADVRRILAFGRRPPEDPDRELIHCIPVGYAIDGADGIIDPRGMFGERLGARMHLVSVASAPLRNLSTVIERCHLDVDNRVAAPYAAGLASLVEDERDLGATVIDMGGGTTSVAVFLGGHVVHVGVIPVGGGHVTSDIAQGLSTPLANAERLKTMYGGTIASPADSREILRVPLVGEDEDTQSIEVPRSYLVQIIRPRVEETLELVHGHLKAAGMDQVAGRRAVLTGGASQLTGVRELAELVLDKQVRCGRPLRLRGLAESVAGPAFATCAGLLSHAVQEHVDRPDPEDPPRAGGLLGPVERIGRWLKEHF</sequence>
<evidence type="ECO:0000256" key="3">
    <source>
        <dbReference type="ARBA" id="ARBA00023136"/>
    </source>
</evidence>
<feature type="compositionally biased region" description="Basic and acidic residues" evidence="7">
    <location>
        <begin position="1"/>
        <end position="14"/>
    </location>
</feature>
<gene>
    <name evidence="5" type="primary">ftsA</name>
    <name evidence="9" type="ORF">GGD89_003148</name>
</gene>
<dbReference type="Pfam" id="PF14450">
    <property type="entry name" value="FtsA"/>
    <property type="match status" value="2"/>
</dbReference>
<keyword evidence="1 5" id="KW-1003">Cell membrane</keyword>
<comment type="subcellular location">
    <subcellularLocation>
        <location evidence="5">Cell membrane</location>
        <topology evidence="5">Peripheral membrane protein</topology>
        <orientation evidence="5">Cytoplasmic side</orientation>
    </subcellularLocation>
    <text evidence="5">Localizes to the Z ring in an FtsZ-dependent manner. Targeted to the membrane through a conserved C-terminal amphipathic helix.</text>
</comment>
<dbReference type="GO" id="GO:0032153">
    <property type="term" value="C:cell division site"/>
    <property type="evidence" value="ECO:0007669"/>
    <property type="project" value="UniProtKB-UniRule"/>
</dbReference>
<feature type="domain" description="SHS2" evidence="8">
    <location>
        <begin position="31"/>
        <end position="218"/>
    </location>
</feature>
<evidence type="ECO:0000256" key="1">
    <source>
        <dbReference type="ARBA" id="ARBA00022475"/>
    </source>
</evidence>
<feature type="region of interest" description="Disordered" evidence="7">
    <location>
        <begin position="1"/>
        <end position="23"/>
    </location>
</feature>
<keyword evidence="3 5" id="KW-0472">Membrane</keyword>
<dbReference type="InterPro" id="IPR050696">
    <property type="entry name" value="FtsA/MreB"/>
</dbReference>
<dbReference type="InterPro" id="IPR043129">
    <property type="entry name" value="ATPase_NBD"/>
</dbReference>
<dbReference type="CDD" id="cd24048">
    <property type="entry name" value="ASKHA_NBD_FtsA"/>
    <property type="match status" value="1"/>
</dbReference>
<dbReference type="EMBL" id="JACIGK010000028">
    <property type="protein sequence ID" value="MBB4267504.1"/>
    <property type="molecule type" value="Genomic_DNA"/>
</dbReference>
<evidence type="ECO:0000313" key="10">
    <source>
        <dbReference type="Proteomes" id="UP000554286"/>
    </source>
</evidence>
<comment type="similarity">
    <text evidence="5 6">Belongs to the FtsA/MreB family.</text>
</comment>
<dbReference type="GO" id="GO:0043093">
    <property type="term" value="P:FtsZ-dependent cytokinesis"/>
    <property type="evidence" value="ECO:0007669"/>
    <property type="project" value="UniProtKB-UniRule"/>
</dbReference>
<evidence type="ECO:0000256" key="4">
    <source>
        <dbReference type="ARBA" id="ARBA00023306"/>
    </source>
</evidence>
<reference evidence="9 10" key="1">
    <citation type="submission" date="2020-08" db="EMBL/GenBank/DDBJ databases">
        <title>Genome sequencing of Purple Non-Sulfur Bacteria from various extreme environments.</title>
        <authorList>
            <person name="Mayer M."/>
        </authorList>
    </citation>
    <scope>NUCLEOTIDE SEQUENCE [LARGE SCALE GENOMIC DNA]</scope>
    <source>
        <strain evidence="9 10">JA131</strain>
    </source>
</reference>
<keyword evidence="4 5" id="KW-0131">Cell cycle</keyword>
<proteinExistence type="inferred from homology"/>
<evidence type="ECO:0000256" key="2">
    <source>
        <dbReference type="ARBA" id="ARBA00022618"/>
    </source>
</evidence>
<dbReference type="PIRSF" id="PIRSF003101">
    <property type="entry name" value="FtsA"/>
    <property type="match status" value="1"/>
</dbReference>
<comment type="function">
    <text evidence="5 6">Cell division protein that is involved in the assembly of the Z ring. May serve as a membrane anchor for the Z ring.</text>
</comment>
<accession>A0A7W6RFB8</accession>
<comment type="subunit">
    <text evidence="5">Self-interacts. Interacts with FtsZ.</text>
</comment>
<keyword evidence="2 5" id="KW-0132">Cell division</keyword>
<evidence type="ECO:0000256" key="7">
    <source>
        <dbReference type="SAM" id="MobiDB-lite"/>
    </source>
</evidence>
<dbReference type="SMART" id="SM00842">
    <property type="entry name" value="FtsA"/>
    <property type="match status" value="1"/>
</dbReference>
<dbReference type="PANTHER" id="PTHR32432:SF4">
    <property type="entry name" value="CELL DIVISION PROTEIN FTSA"/>
    <property type="match status" value="1"/>
</dbReference>